<dbReference type="InterPro" id="IPR037118">
    <property type="entry name" value="Val-tRNA_synth_C_sf"/>
</dbReference>
<dbReference type="Pfam" id="PF10458">
    <property type="entry name" value="Val_tRNA-synt_C"/>
    <property type="match status" value="1"/>
</dbReference>
<dbReference type="GO" id="GO:0005737">
    <property type="term" value="C:cytoplasm"/>
    <property type="evidence" value="ECO:0007669"/>
    <property type="project" value="InterPro"/>
</dbReference>
<dbReference type="Gene3D" id="1.10.287.380">
    <property type="entry name" value="Valyl-tRNA synthetase, C-terminal domain"/>
    <property type="match status" value="1"/>
</dbReference>
<organism evidence="5 6">
    <name type="scientific">Podospora australis</name>
    <dbReference type="NCBI Taxonomy" id="1536484"/>
    <lineage>
        <taxon>Eukaryota</taxon>
        <taxon>Fungi</taxon>
        <taxon>Dikarya</taxon>
        <taxon>Ascomycota</taxon>
        <taxon>Pezizomycotina</taxon>
        <taxon>Sordariomycetes</taxon>
        <taxon>Sordariomycetidae</taxon>
        <taxon>Sordariales</taxon>
        <taxon>Podosporaceae</taxon>
        <taxon>Podospora</taxon>
    </lineage>
</organism>
<accession>A0AAN6WPQ3</accession>
<proteinExistence type="predicted"/>
<reference evidence="5" key="2">
    <citation type="submission" date="2023-05" db="EMBL/GenBank/DDBJ databases">
        <authorList>
            <consortium name="Lawrence Berkeley National Laboratory"/>
            <person name="Steindorff A."/>
            <person name="Hensen N."/>
            <person name="Bonometti L."/>
            <person name="Westerberg I."/>
            <person name="Brannstrom I.O."/>
            <person name="Guillou S."/>
            <person name="Cros-Aarteil S."/>
            <person name="Calhoun S."/>
            <person name="Haridas S."/>
            <person name="Kuo A."/>
            <person name="Mondo S."/>
            <person name="Pangilinan J."/>
            <person name="Riley R."/>
            <person name="Labutti K."/>
            <person name="Andreopoulos B."/>
            <person name="Lipzen A."/>
            <person name="Chen C."/>
            <person name="Yanf M."/>
            <person name="Daum C."/>
            <person name="Ng V."/>
            <person name="Clum A."/>
            <person name="Ohm R."/>
            <person name="Martin F."/>
            <person name="Silar P."/>
            <person name="Natvig D."/>
            <person name="Lalanne C."/>
            <person name="Gautier V."/>
            <person name="Ament-Velasquez S.L."/>
            <person name="Kruys A."/>
            <person name="Hutchinson M.I."/>
            <person name="Powell A.J."/>
            <person name="Barry K."/>
            <person name="Miller A.N."/>
            <person name="Grigoriev I.V."/>
            <person name="Debuchy R."/>
            <person name="Gladieux P."/>
            <person name="Thoren M.H."/>
            <person name="Johannesson H."/>
        </authorList>
    </citation>
    <scope>NUCLEOTIDE SEQUENCE</scope>
    <source>
        <strain evidence="5">PSN309</strain>
    </source>
</reference>
<comment type="caution">
    <text evidence="5">The sequence shown here is derived from an EMBL/GenBank/DDBJ whole genome shotgun (WGS) entry which is preliminary data.</text>
</comment>
<feature type="domain" description="Valyl-tRNA synthetase tRNA-binding arm" evidence="4">
    <location>
        <begin position="28"/>
        <end position="84"/>
    </location>
</feature>
<evidence type="ECO:0000256" key="3">
    <source>
        <dbReference type="SAM" id="Coils"/>
    </source>
</evidence>
<keyword evidence="3" id="KW-0175">Coiled coil</keyword>
<reference evidence="5" key="1">
    <citation type="journal article" date="2023" name="Mol. Phylogenet. Evol.">
        <title>Genome-scale phylogeny and comparative genomics of the fungal order Sordariales.</title>
        <authorList>
            <person name="Hensen N."/>
            <person name="Bonometti L."/>
            <person name="Westerberg I."/>
            <person name="Brannstrom I.O."/>
            <person name="Guillou S."/>
            <person name="Cros-Aarteil S."/>
            <person name="Calhoun S."/>
            <person name="Haridas S."/>
            <person name="Kuo A."/>
            <person name="Mondo S."/>
            <person name="Pangilinan J."/>
            <person name="Riley R."/>
            <person name="LaButti K."/>
            <person name="Andreopoulos B."/>
            <person name="Lipzen A."/>
            <person name="Chen C."/>
            <person name="Yan M."/>
            <person name="Daum C."/>
            <person name="Ng V."/>
            <person name="Clum A."/>
            <person name="Steindorff A."/>
            <person name="Ohm R.A."/>
            <person name="Martin F."/>
            <person name="Silar P."/>
            <person name="Natvig D.O."/>
            <person name="Lalanne C."/>
            <person name="Gautier V."/>
            <person name="Ament-Velasquez S.L."/>
            <person name="Kruys A."/>
            <person name="Hutchinson M.I."/>
            <person name="Powell A.J."/>
            <person name="Barry K."/>
            <person name="Miller A.N."/>
            <person name="Grigoriev I.V."/>
            <person name="Debuchy R."/>
            <person name="Gladieux P."/>
            <person name="Hiltunen Thoren M."/>
            <person name="Johannesson H."/>
        </authorList>
    </citation>
    <scope>NUCLEOTIDE SEQUENCE</scope>
    <source>
        <strain evidence="5">PSN309</strain>
    </source>
</reference>
<gene>
    <name evidence="5" type="ORF">QBC35DRAFT_453747</name>
</gene>
<dbReference type="SUPFAM" id="SSF46589">
    <property type="entry name" value="tRNA-binding arm"/>
    <property type="match status" value="1"/>
</dbReference>
<dbReference type="GO" id="GO:0005524">
    <property type="term" value="F:ATP binding"/>
    <property type="evidence" value="ECO:0007669"/>
    <property type="project" value="UniProtKB-KW"/>
</dbReference>
<evidence type="ECO:0000313" key="5">
    <source>
        <dbReference type="EMBL" id="KAK4185914.1"/>
    </source>
</evidence>
<keyword evidence="1" id="KW-0547">Nucleotide-binding</keyword>
<feature type="coiled-coil region" evidence="3">
    <location>
        <begin position="26"/>
        <end position="98"/>
    </location>
</feature>
<dbReference type="EMBL" id="MU864436">
    <property type="protein sequence ID" value="KAK4185914.1"/>
    <property type="molecule type" value="Genomic_DNA"/>
</dbReference>
<evidence type="ECO:0000313" key="6">
    <source>
        <dbReference type="Proteomes" id="UP001302126"/>
    </source>
</evidence>
<sequence>MRLPKGCAVFIISSDIAVLIEVGPRINDVDAEIAKLRNKLQKSQAGANKLRQLLSRDGFEENASDVVISSEKKKLEDAEAAMENYQRTIEEFEKLKLA</sequence>
<evidence type="ECO:0000259" key="4">
    <source>
        <dbReference type="Pfam" id="PF10458"/>
    </source>
</evidence>
<dbReference type="AlphaFoldDB" id="A0AAN6WPQ3"/>
<evidence type="ECO:0000256" key="1">
    <source>
        <dbReference type="ARBA" id="ARBA00022741"/>
    </source>
</evidence>
<dbReference type="GO" id="GO:0006438">
    <property type="term" value="P:valyl-tRNA aminoacylation"/>
    <property type="evidence" value="ECO:0007669"/>
    <property type="project" value="InterPro"/>
</dbReference>
<keyword evidence="6" id="KW-1185">Reference proteome</keyword>
<dbReference type="GO" id="GO:0004832">
    <property type="term" value="F:valine-tRNA ligase activity"/>
    <property type="evidence" value="ECO:0007669"/>
    <property type="project" value="InterPro"/>
</dbReference>
<dbReference type="Proteomes" id="UP001302126">
    <property type="component" value="Unassembled WGS sequence"/>
</dbReference>
<protein>
    <recommendedName>
        <fullName evidence="4">Valyl-tRNA synthetase tRNA-binding arm domain-containing protein</fullName>
    </recommendedName>
</protein>
<dbReference type="InterPro" id="IPR010978">
    <property type="entry name" value="tRNA-bd_arm"/>
</dbReference>
<dbReference type="InterPro" id="IPR019499">
    <property type="entry name" value="Val-tRNA_synth_tRNA-bd"/>
</dbReference>
<evidence type="ECO:0000256" key="2">
    <source>
        <dbReference type="ARBA" id="ARBA00022840"/>
    </source>
</evidence>
<name>A0AAN6WPQ3_9PEZI</name>
<keyword evidence="2" id="KW-0067">ATP-binding</keyword>